<keyword evidence="1" id="KW-0472">Membrane</keyword>
<dbReference type="AlphaFoldDB" id="A0A1Y0I8S0"/>
<reference evidence="2 3" key="1">
    <citation type="submission" date="2017-05" db="EMBL/GenBank/DDBJ databases">
        <title>Genomic insights into alkan degradation activity of Oleiphilus messinensis.</title>
        <authorList>
            <person name="Kozyavkin S.A."/>
            <person name="Slesarev A.I."/>
            <person name="Golyshin P.N."/>
            <person name="Korzhenkov A."/>
            <person name="Golyshina O.N."/>
            <person name="Toshchakov S.V."/>
        </authorList>
    </citation>
    <scope>NUCLEOTIDE SEQUENCE [LARGE SCALE GENOMIC DNA]</scope>
    <source>
        <strain evidence="2 3">ME102</strain>
    </source>
</reference>
<feature type="transmembrane region" description="Helical" evidence="1">
    <location>
        <begin position="56"/>
        <end position="80"/>
    </location>
</feature>
<evidence type="ECO:0000313" key="2">
    <source>
        <dbReference type="EMBL" id="ARU55824.1"/>
    </source>
</evidence>
<dbReference type="RefSeq" id="WP_087460885.1">
    <property type="nucleotide sequence ID" value="NZ_CP021425.1"/>
</dbReference>
<evidence type="ECO:0000313" key="3">
    <source>
        <dbReference type="Proteomes" id="UP000196027"/>
    </source>
</evidence>
<accession>A0A1Y0I8S0</accession>
<keyword evidence="1" id="KW-1133">Transmembrane helix</keyword>
<keyword evidence="1" id="KW-0812">Transmembrane</keyword>
<dbReference type="Proteomes" id="UP000196027">
    <property type="component" value="Chromosome"/>
</dbReference>
<protein>
    <submittedName>
        <fullName evidence="2">Uncharacterized protein</fullName>
    </submittedName>
</protein>
<proteinExistence type="predicted"/>
<dbReference type="OrthoDB" id="6206907at2"/>
<gene>
    <name evidence="2" type="ORF">OLMES_1749</name>
</gene>
<sequence length="133" mass="15461">MRVTLDNHKSYDIAAMFTPLKVGRNEAWAAFRNNLSALPNGLRIPFHNRATLRGTFSWLVVLGLHLLSLPLLPLISLFGYSMKAYCFFTRENADQMARYREDLKKAYAKLSAIEDSEEYMRRLKEEIDKVKPY</sequence>
<name>A0A1Y0I8S0_9GAMM</name>
<dbReference type="EMBL" id="CP021425">
    <property type="protein sequence ID" value="ARU55824.1"/>
    <property type="molecule type" value="Genomic_DNA"/>
</dbReference>
<organism evidence="2 3">
    <name type="scientific">Oleiphilus messinensis</name>
    <dbReference type="NCBI Taxonomy" id="141451"/>
    <lineage>
        <taxon>Bacteria</taxon>
        <taxon>Pseudomonadati</taxon>
        <taxon>Pseudomonadota</taxon>
        <taxon>Gammaproteobacteria</taxon>
        <taxon>Oceanospirillales</taxon>
        <taxon>Oleiphilaceae</taxon>
        <taxon>Oleiphilus</taxon>
    </lineage>
</organism>
<evidence type="ECO:0000256" key="1">
    <source>
        <dbReference type="SAM" id="Phobius"/>
    </source>
</evidence>
<dbReference type="KEGG" id="ome:OLMES_1749"/>
<keyword evidence="3" id="KW-1185">Reference proteome</keyword>